<dbReference type="SUPFAM" id="SSF56784">
    <property type="entry name" value="HAD-like"/>
    <property type="match status" value="1"/>
</dbReference>
<evidence type="ECO:0000256" key="2">
    <source>
        <dbReference type="ARBA" id="ARBA00006171"/>
    </source>
</evidence>
<evidence type="ECO:0000256" key="4">
    <source>
        <dbReference type="ARBA" id="ARBA00022842"/>
    </source>
</evidence>
<evidence type="ECO:0000256" key="1">
    <source>
        <dbReference type="ARBA" id="ARBA00001946"/>
    </source>
</evidence>
<dbReference type="RefSeq" id="WP_132223766.1">
    <property type="nucleotide sequence ID" value="NZ_JADPGE010000001.1"/>
</dbReference>
<comment type="similarity">
    <text evidence="2">Belongs to the HAD-like hydrolase superfamily. CbbY/CbbZ/Gph/YieH family.</text>
</comment>
<dbReference type="SFLD" id="SFLDS00003">
    <property type="entry name" value="Haloacid_Dehalogenase"/>
    <property type="match status" value="1"/>
</dbReference>
<dbReference type="InterPro" id="IPR006439">
    <property type="entry name" value="HAD-SF_hydro_IA"/>
</dbReference>
<dbReference type="AlphaFoldDB" id="A0A4R3TJY0"/>
<accession>A0A4R3TJY0</accession>
<dbReference type="PANTHER" id="PTHR46193:SF21">
    <property type="entry name" value="SLL1138 PROTEIN"/>
    <property type="match status" value="1"/>
</dbReference>
<dbReference type="Gene3D" id="3.40.50.1000">
    <property type="entry name" value="HAD superfamily/HAD-like"/>
    <property type="match status" value="1"/>
</dbReference>
<dbReference type="EMBL" id="SMBP01000003">
    <property type="protein sequence ID" value="TCU62612.1"/>
    <property type="molecule type" value="Genomic_DNA"/>
</dbReference>
<dbReference type="InterPro" id="IPR023198">
    <property type="entry name" value="PGP-like_dom2"/>
</dbReference>
<dbReference type="Proteomes" id="UP000295773">
    <property type="component" value="Unassembled WGS sequence"/>
</dbReference>
<dbReference type="SFLD" id="SFLDG01129">
    <property type="entry name" value="C1.5:_HAD__Beta-PGM__Phosphata"/>
    <property type="match status" value="1"/>
</dbReference>
<gene>
    <name evidence="5" type="ORF">EDD61_10323</name>
</gene>
<dbReference type="Gene3D" id="1.10.150.240">
    <property type="entry name" value="Putative phosphatase, domain 2"/>
    <property type="match status" value="1"/>
</dbReference>
<reference evidence="5 6" key="1">
    <citation type="submission" date="2019-03" db="EMBL/GenBank/DDBJ databases">
        <title>Genomic Encyclopedia of Type Strains, Phase IV (KMG-IV): sequencing the most valuable type-strain genomes for metagenomic binning, comparative biology and taxonomic classification.</title>
        <authorList>
            <person name="Goeker M."/>
        </authorList>
    </citation>
    <scope>NUCLEOTIDE SEQUENCE [LARGE SCALE GENOMIC DNA]</scope>
    <source>
        <strain evidence="5 6">DSM 29481</strain>
    </source>
</reference>
<name>A0A4R3TJY0_9FIRM</name>
<dbReference type="InterPro" id="IPR036412">
    <property type="entry name" value="HAD-like_sf"/>
</dbReference>
<evidence type="ECO:0000313" key="5">
    <source>
        <dbReference type="EMBL" id="TCU62612.1"/>
    </source>
</evidence>
<keyword evidence="3" id="KW-0479">Metal-binding</keyword>
<dbReference type="PANTHER" id="PTHR46193">
    <property type="entry name" value="6-PHOSPHOGLUCONATE PHOSPHATASE"/>
    <property type="match status" value="1"/>
</dbReference>
<dbReference type="Pfam" id="PF13419">
    <property type="entry name" value="HAD_2"/>
    <property type="match status" value="1"/>
</dbReference>
<proteinExistence type="inferred from homology"/>
<protein>
    <submittedName>
        <fullName evidence="5">HAD superfamily hydrolase (TIGR01509 family)</fullName>
    </submittedName>
</protein>
<organism evidence="5 6">
    <name type="scientific">Longicatena caecimuris</name>
    <dbReference type="NCBI Taxonomy" id="1796635"/>
    <lineage>
        <taxon>Bacteria</taxon>
        <taxon>Bacillati</taxon>
        <taxon>Bacillota</taxon>
        <taxon>Erysipelotrichia</taxon>
        <taxon>Erysipelotrichales</taxon>
        <taxon>Erysipelotrichaceae</taxon>
        <taxon>Longicatena</taxon>
    </lineage>
</organism>
<dbReference type="GO" id="GO:0016787">
    <property type="term" value="F:hydrolase activity"/>
    <property type="evidence" value="ECO:0007669"/>
    <property type="project" value="UniProtKB-KW"/>
</dbReference>
<comment type="caution">
    <text evidence="5">The sequence shown here is derived from an EMBL/GenBank/DDBJ whole genome shotgun (WGS) entry which is preliminary data.</text>
</comment>
<dbReference type="NCBIfam" id="TIGR01509">
    <property type="entry name" value="HAD-SF-IA-v3"/>
    <property type="match status" value="1"/>
</dbReference>
<dbReference type="InterPro" id="IPR023214">
    <property type="entry name" value="HAD_sf"/>
</dbReference>
<sequence>MIKAVIFDMDGVLVDSEPENLRLLKEFMEGYNVHADDAFLASLVGSSYTFTCEECIRIMEKDWSVKEFSEIYEAYAAEHPFRYGEVGNPYVKETLDWLKEHGYKTAVASSSFLSQIEEMEQDCGLDGCFDVKISGEMFEESKPNPEIYLHTAQALGVKPAECLAIEDSSYGIEAARRAGMKVFAYRDERYGVDQSKADSIIDDMRDVVAYLK</sequence>
<evidence type="ECO:0000256" key="3">
    <source>
        <dbReference type="ARBA" id="ARBA00022723"/>
    </source>
</evidence>
<keyword evidence="6" id="KW-1185">Reference proteome</keyword>
<dbReference type="GO" id="GO:0046872">
    <property type="term" value="F:metal ion binding"/>
    <property type="evidence" value="ECO:0007669"/>
    <property type="project" value="UniProtKB-KW"/>
</dbReference>
<keyword evidence="4" id="KW-0460">Magnesium</keyword>
<comment type="cofactor">
    <cofactor evidence="1">
        <name>Mg(2+)</name>
        <dbReference type="ChEBI" id="CHEBI:18420"/>
    </cofactor>
</comment>
<dbReference type="InterPro" id="IPR041492">
    <property type="entry name" value="HAD_2"/>
</dbReference>
<dbReference type="InterPro" id="IPR051600">
    <property type="entry name" value="Beta-PGM-like"/>
</dbReference>
<evidence type="ECO:0000313" key="6">
    <source>
        <dbReference type="Proteomes" id="UP000295773"/>
    </source>
</evidence>
<keyword evidence="5" id="KW-0378">Hydrolase</keyword>
<dbReference type="SFLD" id="SFLDG01135">
    <property type="entry name" value="C1.5.6:_HAD__Beta-PGM__Phospha"/>
    <property type="match status" value="1"/>
</dbReference>